<organism evidence="1 2">
    <name type="scientific">Populus tomentosa</name>
    <name type="common">Chinese white poplar</name>
    <dbReference type="NCBI Taxonomy" id="118781"/>
    <lineage>
        <taxon>Eukaryota</taxon>
        <taxon>Viridiplantae</taxon>
        <taxon>Streptophyta</taxon>
        <taxon>Embryophyta</taxon>
        <taxon>Tracheophyta</taxon>
        <taxon>Spermatophyta</taxon>
        <taxon>Magnoliopsida</taxon>
        <taxon>eudicotyledons</taxon>
        <taxon>Gunneridae</taxon>
        <taxon>Pentapetalae</taxon>
        <taxon>rosids</taxon>
        <taxon>fabids</taxon>
        <taxon>Malpighiales</taxon>
        <taxon>Salicaceae</taxon>
        <taxon>Saliceae</taxon>
        <taxon>Populus</taxon>
    </lineage>
</organism>
<gene>
    <name evidence="1" type="ORF">POTOM_022932</name>
</gene>
<accession>A0A8X8CYZ2</accession>
<dbReference type="InterPro" id="IPR031105">
    <property type="entry name" value="TRP_plant"/>
</dbReference>
<name>A0A8X8CYZ2_POPTO</name>
<reference evidence="1" key="1">
    <citation type="journal article" date="2020" name="bioRxiv">
        <title>Hybrid origin of Populus tomentosa Carr. identified through genome sequencing and phylogenomic analysis.</title>
        <authorList>
            <person name="An X."/>
            <person name="Gao K."/>
            <person name="Chen Z."/>
            <person name="Li J."/>
            <person name="Yang X."/>
            <person name="Yang X."/>
            <person name="Zhou J."/>
            <person name="Guo T."/>
            <person name="Zhao T."/>
            <person name="Huang S."/>
            <person name="Miao D."/>
            <person name="Khan W.U."/>
            <person name="Rao P."/>
            <person name="Ye M."/>
            <person name="Lei B."/>
            <person name="Liao W."/>
            <person name="Wang J."/>
            <person name="Ji L."/>
            <person name="Li Y."/>
            <person name="Guo B."/>
            <person name="Mustafa N.S."/>
            <person name="Li S."/>
            <person name="Yun Q."/>
            <person name="Keller S.R."/>
            <person name="Mao J."/>
            <person name="Zhang R."/>
            <person name="Strauss S.H."/>
        </authorList>
    </citation>
    <scope>NUCLEOTIDE SEQUENCE</scope>
    <source>
        <strain evidence="1">GM15</strain>
        <tissue evidence="1">Leaf</tissue>
    </source>
</reference>
<dbReference type="PANTHER" id="PTHR21717:SF83">
    <property type="match status" value="1"/>
</dbReference>
<comment type="caution">
    <text evidence="1">The sequence shown here is derived from an EMBL/GenBank/DDBJ whole genome shotgun (WGS) entry which is preliminary data.</text>
</comment>
<evidence type="ECO:0000313" key="1">
    <source>
        <dbReference type="EMBL" id="KAG6771560.1"/>
    </source>
</evidence>
<keyword evidence="2" id="KW-1185">Reference proteome</keyword>
<protein>
    <submittedName>
        <fullName evidence="1">Uncharacterized protein</fullName>
    </submittedName>
</protein>
<proteinExistence type="predicted"/>
<dbReference type="PANTHER" id="PTHR21717">
    <property type="entry name" value="TELOMERIC REPEAT BINDING PROTEIN"/>
    <property type="match status" value="1"/>
</dbReference>
<dbReference type="EMBL" id="JAAWWB010000011">
    <property type="protein sequence ID" value="KAG6771560.1"/>
    <property type="molecule type" value="Genomic_DNA"/>
</dbReference>
<evidence type="ECO:0000313" key="2">
    <source>
        <dbReference type="Proteomes" id="UP000886885"/>
    </source>
</evidence>
<dbReference type="OrthoDB" id="2020981at2759"/>
<sequence length="118" mass="13498">MKQEKHNLPGEEWRDAVVVVWTLVLTVAAENDAVDGGKTKMMSGEDCCGGRRHLAAELLLYLLRAKSLNRDKWKTLVHTTRISPQQRRGELVPQEVLDRVLAAQAYWSYRRQLVKAEV</sequence>
<dbReference type="Proteomes" id="UP000886885">
    <property type="component" value="Chromosome 6A"/>
</dbReference>
<dbReference type="AlphaFoldDB" id="A0A8X8CYZ2"/>